<feature type="region of interest" description="Disordered" evidence="1">
    <location>
        <begin position="1"/>
        <end position="333"/>
    </location>
</feature>
<evidence type="ECO:0000313" key="3">
    <source>
        <dbReference type="Proteomes" id="UP000829364"/>
    </source>
</evidence>
<accession>A0A9Q8Q9H1</accession>
<organism evidence="2 3">
    <name type="scientific">Purpureocillium takamizusanense</name>
    <dbReference type="NCBI Taxonomy" id="2060973"/>
    <lineage>
        <taxon>Eukaryota</taxon>
        <taxon>Fungi</taxon>
        <taxon>Dikarya</taxon>
        <taxon>Ascomycota</taxon>
        <taxon>Pezizomycotina</taxon>
        <taxon>Sordariomycetes</taxon>
        <taxon>Hypocreomycetidae</taxon>
        <taxon>Hypocreales</taxon>
        <taxon>Ophiocordycipitaceae</taxon>
        <taxon>Purpureocillium</taxon>
    </lineage>
</organism>
<feature type="compositionally biased region" description="Low complexity" evidence="1">
    <location>
        <begin position="104"/>
        <end position="116"/>
    </location>
</feature>
<feature type="compositionally biased region" description="Low complexity" evidence="1">
    <location>
        <begin position="226"/>
        <end position="240"/>
    </location>
</feature>
<protein>
    <submittedName>
        <fullName evidence="2">Uncharacterized protein</fullName>
    </submittedName>
</protein>
<name>A0A9Q8Q9H1_9HYPO</name>
<reference evidence="2" key="1">
    <citation type="submission" date="2021-11" db="EMBL/GenBank/DDBJ databases">
        <title>Purpureocillium_takamizusanense_genome.</title>
        <authorList>
            <person name="Nguyen N.-H."/>
        </authorList>
    </citation>
    <scope>NUCLEOTIDE SEQUENCE</scope>
    <source>
        <strain evidence="2">PT3</strain>
    </source>
</reference>
<evidence type="ECO:0000256" key="1">
    <source>
        <dbReference type="SAM" id="MobiDB-lite"/>
    </source>
</evidence>
<feature type="compositionally biased region" description="Low complexity" evidence="1">
    <location>
        <begin position="189"/>
        <end position="214"/>
    </location>
</feature>
<feature type="compositionally biased region" description="Low complexity" evidence="1">
    <location>
        <begin position="68"/>
        <end position="83"/>
    </location>
</feature>
<feature type="compositionally biased region" description="Polar residues" evidence="1">
    <location>
        <begin position="164"/>
        <end position="173"/>
    </location>
</feature>
<dbReference type="Proteomes" id="UP000829364">
    <property type="component" value="Chromosome 2"/>
</dbReference>
<gene>
    <name evidence="2" type="ORF">JDV02_002839</name>
</gene>
<feature type="compositionally biased region" description="Basic and acidic residues" evidence="1">
    <location>
        <begin position="91"/>
        <end position="103"/>
    </location>
</feature>
<sequence length="333" mass="34889">MTDPTDIDYGDGRVRRIPHGSREPKPARRSVGKPAARRPIMDSPPLLSEESDVSPMTPVPEATRKEPSISSDGDSTSASSNGAEITNAIDGNRDANGDKKSVGPDDASGNGAAAGDYFFSPVAPAPKQQPKVERPVDSGVSMSAGLAGRPPLPAADEPERQAAVATTESTQPRKLSIAFQDKPRRRDSAASASNAGSNASSNGGSNESSQGSSDEGSDRGGMRKQSVSSISLRSLSNRSVASAEPRKSSVSFQDVLPKPDYSTANDIVDAWSRKRSISSMSFRNQRNPSPTDGELTPASESRSRPPSPPHQRHDTTLEVPEGALLYATGPSAA</sequence>
<dbReference type="GeneID" id="72064799"/>
<dbReference type="OrthoDB" id="10603440at2759"/>
<evidence type="ECO:0000313" key="2">
    <source>
        <dbReference type="EMBL" id="UNI16404.1"/>
    </source>
</evidence>
<dbReference type="RefSeq" id="XP_047839885.1">
    <property type="nucleotide sequence ID" value="XM_047983913.1"/>
</dbReference>
<feature type="compositionally biased region" description="Basic and acidic residues" evidence="1">
    <location>
        <begin position="10"/>
        <end position="26"/>
    </location>
</feature>
<keyword evidence="3" id="KW-1185">Reference proteome</keyword>
<dbReference type="EMBL" id="CP086355">
    <property type="protein sequence ID" value="UNI16404.1"/>
    <property type="molecule type" value="Genomic_DNA"/>
</dbReference>
<dbReference type="AlphaFoldDB" id="A0A9Q8Q9H1"/>
<feature type="compositionally biased region" description="Polar residues" evidence="1">
    <location>
        <begin position="277"/>
        <end position="290"/>
    </location>
</feature>
<proteinExistence type="predicted"/>
<dbReference type="KEGG" id="ptkz:JDV02_002839"/>